<proteinExistence type="inferred from homology"/>
<dbReference type="Pfam" id="PF04127">
    <property type="entry name" value="DFP"/>
    <property type="match status" value="1"/>
</dbReference>
<dbReference type="eggNOG" id="COG0452">
    <property type="taxonomic scope" value="Bacteria"/>
</dbReference>
<evidence type="ECO:0000256" key="4">
    <source>
        <dbReference type="RuleBase" id="RU364078"/>
    </source>
</evidence>
<dbReference type="GO" id="GO:0046872">
    <property type="term" value="F:metal ion binding"/>
    <property type="evidence" value="ECO:0007669"/>
    <property type="project" value="UniProtKB-KW"/>
</dbReference>
<dbReference type="Pfam" id="PF02441">
    <property type="entry name" value="Flavoprotein"/>
    <property type="match status" value="1"/>
</dbReference>
<feature type="region of interest" description="Phosphopantothenate--cysteine ligase" evidence="3">
    <location>
        <begin position="191"/>
        <end position="401"/>
    </location>
</feature>
<dbReference type="GO" id="GO:0004632">
    <property type="term" value="F:phosphopantothenate--cysteine ligase activity"/>
    <property type="evidence" value="ECO:0007669"/>
    <property type="project" value="UniProtKB-UniRule"/>
</dbReference>
<protein>
    <recommendedName>
        <fullName evidence="3">Coenzyme A biosynthesis bifunctional protein CoaBC</fullName>
    </recommendedName>
    <alternativeName>
        <fullName evidence="3">DNA/pantothenate metabolism flavoprotein</fullName>
    </alternativeName>
    <alternativeName>
        <fullName evidence="3">Phosphopantothenoylcysteine synthetase/decarboxylase</fullName>
        <shortName evidence="3">PPCS-PPCDC</shortName>
    </alternativeName>
    <domain>
        <recommendedName>
            <fullName evidence="3">Phosphopantothenoylcysteine decarboxylase</fullName>
            <shortName evidence="3">PPC decarboxylase</shortName>
            <shortName evidence="3">PPC-DC</shortName>
            <ecNumber evidence="3">4.1.1.36</ecNumber>
        </recommendedName>
        <alternativeName>
            <fullName evidence="3">CoaC</fullName>
        </alternativeName>
    </domain>
    <domain>
        <recommendedName>
            <fullName evidence="3">Phosphopantothenate--cysteine ligase</fullName>
            <ecNumber evidence="3">6.3.2.5</ecNumber>
        </recommendedName>
        <alternativeName>
            <fullName evidence="3">CoaB</fullName>
        </alternativeName>
        <alternativeName>
            <fullName evidence="3">Phosphopantothenoylcysteine synthetase</fullName>
            <shortName evidence="3">PPC synthetase</shortName>
            <shortName evidence="3">PPC-S</shortName>
        </alternativeName>
    </domain>
</protein>
<dbReference type="GO" id="GO:0010181">
    <property type="term" value="F:FMN binding"/>
    <property type="evidence" value="ECO:0007669"/>
    <property type="project" value="UniProtKB-UniRule"/>
</dbReference>
<keyword evidence="1 3" id="KW-0210">Decarboxylase</keyword>
<dbReference type="Proteomes" id="UP000000272">
    <property type="component" value="Chromosome"/>
</dbReference>
<dbReference type="RefSeq" id="WP_013275826.1">
    <property type="nucleotide sequence ID" value="NC_014377.1"/>
</dbReference>
<feature type="binding site" evidence="3">
    <location>
        <begin position="306"/>
        <end position="309"/>
    </location>
    <ligand>
        <name>CTP</name>
        <dbReference type="ChEBI" id="CHEBI:37563"/>
    </ligand>
</feature>
<feature type="region of interest" description="Phosphopantothenoylcysteine decarboxylase" evidence="3">
    <location>
        <begin position="1"/>
        <end position="190"/>
    </location>
</feature>
<comment type="cofactor">
    <cofactor evidence="3">
        <name>Mg(2+)</name>
        <dbReference type="ChEBI" id="CHEBI:18420"/>
    </cofactor>
</comment>
<evidence type="ECO:0000256" key="3">
    <source>
        <dbReference type="HAMAP-Rule" id="MF_02225"/>
    </source>
</evidence>
<dbReference type="InterPro" id="IPR035929">
    <property type="entry name" value="CoaB-like_sf"/>
</dbReference>
<dbReference type="EC" id="4.1.1.36" evidence="3"/>
<dbReference type="GO" id="GO:0015937">
    <property type="term" value="P:coenzyme A biosynthetic process"/>
    <property type="evidence" value="ECO:0007669"/>
    <property type="project" value="UniProtKB-UniRule"/>
</dbReference>
<dbReference type="GO" id="GO:0004633">
    <property type="term" value="F:phosphopantothenoylcysteine decarboxylase activity"/>
    <property type="evidence" value="ECO:0007669"/>
    <property type="project" value="UniProtKB-UniRule"/>
</dbReference>
<dbReference type="EC" id="6.3.2.5" evidence="3"/>
<comment type="catalytic activity">
    <reaction evidence="3 4">
        <text>(R)-4'-phosphopantothenate + L-cysteine + CTP = N-[(R)-4-phosphopantothenoyl]-L-cysteine + CMP + diphosphate + H(+)</text>
        <dbReference type="Rhea" id="RHEA:19397"/>
        <dbReference type="ChEBI" id="CHEBI:10986"/>
        <dbReference type="ChEBI" id="CHEBI:15378"/>
        <dbReference type="ChEBI" id="CHEBI:33019"/>
        <dbReference type="ChEBI" id="CHEBI:35235"/>
        <dbReference type="ChEBI" id="CHEBI:37563"/>
        <dbReference type="ChEBI" id="CHEBI:59458"/>
        <dbReference type="ChEBI" id="CHEBI:60377"/>
        <dbReference type="EC" id="6.3.2.5"/>
    </reaction>
</comment>
<keyword evidence="3" id="KW-0511">Multifunctional enzyme</keyword>
<evidence type="ECO:0000256" key="1">
    <source>
        <dbReference type="ARBA" id="ARBA00022793"/>
    </source>
</evidence>
<comment type="similarity">
    <text evidence="3 4">In the N-terminal section; belongs to the HFCD (homo-oligomeric flavin containing Cys decarboxylase) superfamily.</text>
</comment>
<name>D9S309_THEOJ</name>
<evidence type="ECO:0000259" key="5">
    <source>
        <dbReference type="Pfam" id="PF02441"/>
    </source>
</evidence>
<feature type="domain" description="DNA/pantothenate metabolism flavoprotein C-terminal" evidence="6">
    <location>
        <begin position="186"/>
        <end position="396"/>
    </location>
</feature>
<dbReference type="Gene3D" id="3.40.50.10300">
    <property type="entry name" value="CoaB-like"/>
    <property type="match status" value="1"/>
</dbReference>
<feature type="binding site" evidence="3">
    <location>
        <position position="280"/>
    </location>
    <ligand>
        <name>CTP</name>
        <dbReference type="ChEBI" id="CHEBI:37563"/>
    </ligand>
</feature>
<dbReference type="HOGENOM" id="CLU_033319_0_1_9"/>
<keyword evidence="3" id="KW-0460">Magnesium</keyword>
<feature type="active site" description="Proton donor" evidence="3">
    <location>
        <position position="158"/>
    </location>
</feature>
<comment type="caution">
    <text evidence="3">Lacks conserved residue(s) required for the propagation of feature annotation.</text>
</comment>
<feature type="binding site" evidence="3">
    <location>
        <position position="342"/>
    </location>
    <ligand>
        <name>CTP</name>
        <dbReference type="ChEBI" id="CHEBI:37563"/>
    </ligand>
</feature>
<comment type="similarity">
    <text evidence="3 4">In the C-terminal section; belongs to the PPC synthetase family.</text>
</comment>
<dbReference type="AlphaFoldDB" id="D9S309"/>
<dbReference type="SUPFAM" id="SSF102645">
    <property type="entry name" value="CoaB-like"/>
    <property type="match status" value="1"/>
</dbReference>
<dbReference type="InterPro" id="IPR007085">
    <property type="entry name" value="DNA/pantothenate-metab_flavo_C"/>
</dbReference>
<dbReference type="PANTHER" id="PTHR14359:SF6">
    <property type="entry name" value="PHOSPHOPANTOTHENOYLCYSTEINE DECARBOXYLASE"/>
    <property type="match status" value="1"/>
</dbReference>
<dbReference type="EMBL" id="CP002131">
    <property type="protein sequence ID" value="ADL07786.1"/>
    <property type="molecule type" value="Genomic_DNA"/>
</dbReference>
<keyword evidence="3 4" id="KW-0285">Flavoprotein</keyword>
<keyword evidence="2 3" id="KW-0456">Lyase</keyword>
<evidence type="ECO:0000256" key="2">
    <source>
        <dbReference type="ARBA" id="ARBA00023239"/>
    </source>
</evidence>
<comment type="pathway">
    <text evidence="3 4">Cofactor biosynthesis; coenzyme A biosynthesis; CoA from (R)-pantothenate: step 3/5.</text>
</comment>
<evidence type="ECO:0000313" key="8">
    <source>
        <dbReference type="Proteomes" id="UP000000272"/>
    </source>
</evidence>
<keyword evidence="3 4" id="KW-0436">Ligase</keyword>
<organism evidence="7 8">
    <name type="scientific">Thermosediminibacter oceani (strain ATCC BAA-1034 / DSM 16646 / JW/IW-1228P)</name>
    <dbReference type="NCBI Taxonomy" id="555079"/>
    <lineage>
        <taxon>Bacteria</taxon>
        <taxon>Bacillati</taxon>
        <taxon>Bacillota</taxon>
        <taxon>Clostridia</taxon>
        <taxon>Thermosediminibacterales</taxon>
        <taxon>Thermosediminibacteraceae</taxon>
        <taxon>Thermosediminibacter</taxon>
    </lineage>
</organism>
<keyword evidence="3 4" id="KW-0288">FMN</keyword>
<gene>
    <name evidence="3" type="primary">coaBC</name>
    <name evidence="7" type="ordered locus">Toce_1024</name>
</gene>
<dbReference type="NCBIfam" id="TIGR00521">
    <property type="entry name" value="coaBC_dfp"/>
    <property type="match status" value="1"/>
</dbReference>
<keyword evidence="3" id="KW-0479">Metal-binding</keyword>
<dbReference type="KEGG" id="toc:Toce_1024"/>
<sequence length="401" mass="44280">MLLKDKFIALGVTGSIAAYKAVELVRLLKKSGAQVQVVMTRSAREFVTPLTFQVVSQNPVITDMFEKPVHWEVEHVSLADRADLFVVAPATANVIAKMAAGIADDMLTAAVLATRAKVLVVPAMNVNMFCNPITQENIKYLREKGIFVMDPAEGFLACGYSGKGRFPEPVDVLRVIEQLVGTRTDLQNKKILITAGPTREPIDPVRFISNHSSGKMGYSLAEAAVERGGEVILISGPTSLERPAGLYKYVAVETALEMREQVLKFFPWCDVVIKAAAVADYRPKNYSGRKIKKKDAEMVLELEKNPDILKELGEKKDRQVLVGFAAETNDIQKNALEKLNRKNLDLIVVNDVTVEGAGFGVDTNIVKIIHRNGTIEELPKMPKKEVANAILDRILQYLNYS</sequence>
<accession>D9S309</accession>
<feature type="binding site" evidence="3">
    <location>
        <position position="324"/>
    </location>
    <ligand>
        <name>CTP</name>
        <dbReference type="ChEBI" id="CHEBI:37563"/>
    </ligand>
</feature>
<feature type="domain" description="Flavoprotein" evidence="5">
    <location>
        <begin position="8"/>
        <end position="177"/>
    </location>
</feature>
<comment type="catalytic activity">
    <reaction evidence="3 4">
        <text>N-[(R)-4-phosphopantothenoyl]-L-cysteine + H(+) = (R)-4'-phosphopantetheine + CO2</text>
        <dbReference type="Rhea" id="RHEA:16793"/>
        <dbReference type="ChEBI" id="CHEBI:15378"/>
        <dbReference type="ChEBI" id="CHEBI:16526"/>
        <dbReference type="ChEBI" id="CHEBI:59458"/>
        <dbReference type="ChEBI" id="CHEBI:61723"/>
        <dbReference type="EC" id="4.1.1.36"/>
    </reaction>
</comment>
<dbReference type="InterPro" id="IPR036551">
    <property type="entry name" value="Flavin_trans-like"/>
</dbReference>
<dbReference type="HAMAP" id="MF_02225">
    <property type="entry name" value="CoaBC"/>
    <property type="match status" value="1"/>
</dbReference>
<comment type="pathway">
    <text evidence="3 4">Cofactor biosynthesis; coenzyme A biosynthesis; CoA from (R)-pantothenate: step 2/5.</text>
</comment>
<keyword evidence="8" id="KW-1185">Reference proteome</keyword>
<dbReference type="GO" id="GO:0071513">
    <property type="term" value="C:phosphopantothenoylcysteine decarboxylase complex"/>
    <property type="evidence" value="ECO:0007669"/>
    <property type="project" value="TreeGrafter"/>
</dbReference>
<dbReference type="InterPro" id="IPR003382">
    <property type="entry name" value="Flavoprotein"/>
</dbReference>
<dbReference type="Gene3D" id="3.40.50.1950">
    <property type="entry name" value="Flavin prenyltransferase-like"/>
    <property type="match status" value="1"/>
</dbReference>
<dbReference type="GO" id="GO:0015941">
    <property type="term" value="P:pantothenate catabolic process"/>
    <property type="evidence" value="ECO:0007669"/>
    <property type="project" value="InterPro"/>
</dbReference>
<feature type="binding site" evidence="3">
    <location>
        <position position="290"/>
    </location>
    <ligand>
        <name>CTP</name>
        <dbReference type="ChEBI" id="CHEBI:37563"/>
    </ligand>
</feature>
<feature type="binding site" evidence="3">
    <location>
        <position position="338"/>
    </location>
    <ligand>
        <name>CTP</name>
        <dbReference type="ChEBI" id="CHEBI:37563"/>
    </ligand>
</feature>
<comment type="function">
    <text evidence="4">Catalyzes two steps in the biosynthesis of coenzyme A. In the first step cysteine is conjugated to 4'-phosphopantothenate to form 4-phosphopantothenoylcysteine, in the latter compound is decarboxylated to form 4'-phosphopantotheine.</text>
</comment>
<reference evidence="7 8" key="1">
    <citation type="journal article" date="2010" name="Stand. Genomic Sci.">
        <title>Complete genome sequence of Thermosediminibacter oceani type strain (JW/IW-1228P).</title>
        <authorList>
            <person name="Pitluck S."/>
            <person name="Yasawong M."/>
            <person name="Munk C."/>
            <person name="Nolan M."/>
            <person name="Lapidus A."/>
            <person name="Lucas S."/>
            <person name="Glavina Del Rio T."/>
            <person name="Tice H."/>
            <person name="Cheng J.F."/>
            <person name="Bruce D."/>
            <person name="Detter C."/>
            <person name="Tapia R."/>
            <person name="Han C."/>
            <person name="Goodwin L."/>
            <person name="Liolios K."/>
            <person name="Ivanova N."/>
            <person name="Mavromatis K."/>
            <person name="Mikhailova N."/>
            <person name="Pati A."/>
            <person name="Chen A."/>
            <person name="Palaniappan K."/>
            <person name="Land M."/>
            <person name="Hauser L."/>
            <person name="Chang Y.J."/>
            <person name="Jeffries C.D."/>
            <person name="Rohde M."/>
            <person name="Spring S."/>
            <person name="Sikorski J."/>
            <person name="Goker M."/>
            <person name="Woyke T."/>
            <person name="Bristow J."/>
            <person name="Eisen J.A."/>
            <person name="Markowitz V."/>
            <person name="Hugenholtz P."/>
            <person name="Kyrpides N.C."/>
            <person name="Klenk H.P."/>
        </authorList>
    </citation>
    <scope>NUCLEOTIDE SEQUENCE [LARGE SCALE GENOMIC DNA]</scope>
    <source>
        <strain evidence="8">ATCC BAA-1034 / DSM 16646 / JW/IW-1228P</strain>
    </source>
</reference>
<dbReference type="SUPFAM" id="SSF52507">
    <property type="entry name" value="Homo-oligomeric flavin-containing Cys decarboxylases, HFCD"/>
    <property type="match status" value="1"/>
</dbReference>
<dbReference type="OrthoDB" id="9802554at2"/>
<dbReference type="PANTHER" id="PTHR14359">
    <property type="entry name" value="HOMO-OLIGOMERIC FLAVIN CONTAINING CYS DECARBOXYLASE FAMILY"/>
    <property type="match status" value="1"/>
</dbReference>
<dbReference type="InterPro" id="IPR005252">
    <property type="entry name" value="CoaBC"/>
</dbReference>
<dbReference type="STRING" id="555079.Toce_1024"/>
<comment type="function">
    <text evidence="3">Catalyzes two sequential steps in the biosynthesis of coenzyme A. In the first step cysteine is conjugated to 4'-phosphopantothenate to form 4-phosphopantothenoylcysteine. In the second step the latter compound is decarboxylated to form 4'-phosphopantotheine.</text>
</comment>
<evidence type="ECO:0000259" key="6">
    <source>
        <dbReference type="Pfam" id="PF04127"/>
    </source>
</evidence>
<comment type="cofactor">
    <cofactor evidence="3">
        <name>FMN</name>
        <dbReference type="ChEBI" id="CHEBI:58210"/>
    </cofactor>
    <text evidence="3">Binds 1 FMN per subunit.</text>
</comment>
<evidence type="ECO:0000313" key="7">
    <source>
        <dbReference type="EMBL" id="ADL07786.1"/>
    </source>
</evidence>
<dbReference type="UniPathway" id="UPA00241">
    <property type="reaction ID" value="UER00353"/>
</dbReference>